<dbReference type="KEGG" id="tgg:A3K92_06130"/>
<protein>
    <recommendedName>
        <fullName evidence="4">DUF996 domain-containing protein</fullName>
    </recommendedName>
</protein>
<sequence>MLGLIGFVLLLISLHGLGEKLNDERPFKYFLKSFIILLVGVVVGVILILGAFAAYSHTTDRIVYQGEGITLHESDFGAESHELTTTGYLMVFIGLVIILVSFVASAYYGKKSFEALYELTNVKAFKDAANFLWWGALTLIILVGVILLLISSIYQILAFYDLPPRLEKAAGEQPPTYDEFSSEPLW</sequence>
<keyword evidence="1" id="KW-1133">Transmembrane helix</keyword>
<accession>A0A2Z2MID8</accession>
<feature type="transmembrane region" description="Helical" evidence="1">
    <location>
        <begin position="131"/>
        <end position="160"/>
    </location>
</feature>
<dbReference type="Pfam" id="PF06195">
    <property type="entry name" value="DUF996"/>
    <property type="match status" value="1"/>
</dbReference>
<feature type="transmembrane region" description="Helical" evidence="1">
    <location>
        <begin position="88"/>
        <end position="108"/>
    </location>
</feature>
<evidence type="ECO:0000256" key="1">
    <source>
        <dbReference type="SAM" id="Phobius"/>
    </source>
</evidence>
<keyword evidence="1" id="KW-0812">Transmembrane</keyword>
<evidence type="ECO:0000313" key="2">
    <source>
        <dbReference type="EMBL" id="ASJ01728.1"/>
    </source>
</evidence>
<reference evidence="2 3" key="1">
    <citation type="submission" date="2016-03" db="EMBL/GenBank/DDBJ databases">
        <title>Complete genome sequence of Thermococcus gorgonarius.</title>
        <authorList>
            <person name="Oger P.M."/>
        </authorList>
    </citation>
    <scope>NUCLEOTIDE SEQUENCE [LARGE SCALE GENOMIC DNA]</scope>
    <source>
        <strain evidence="2 3">W-12</strain>
    </source>
</reference>
<dbReference type="Proteomes" id="UP000250134">
    <property type="component" value="Chromosome"/>
</dbReference>
<organism evidence="2 3">
    <name type="scientific">Thermococcus gorgonarius</name>
    <dbReference type="NCBI Taxonomy" id="71997"/>
    <lineage>
        <taxon>Archaea</taxon>
        <taxon>Methanobacteriati</taxon>
        <taxon>Methanobacteriota</taxon>
        <taxon>Thermococci</taxon>
        <taxon>Thermococcales</taxon>
        <taxon>Thermococcaceae</taxon>
        <taxon>Thermococcus</taxon>
    </lineage>
</organism>
<feature type="transmembrane region" description="Helical" evidence="1">
    <location>
        <begin position="34"/>
        <end position="55"/>
    </location>
</feature>
<gene>
    <name evidence="2" type="ORF">A3K92_06130</name>
</gene>
<evidence type="ECO:0000313" key="3">
    <source>
        <dbReference type="Proteomes" id="UP000250134"/>
    </source>
</evidence>
<keyword evidence="1" id="KW-0472">Membrane</keyword>
<proteinExistence type="predicted"/>
<dbReference type="AlphaFoldDB" id="A0A2Z2MID8"/>
<dbReference type="EMBL" id="CP014855">
    <property type="protein sequence ID" value="ASJ01728.1"/>
    <property type="molecule type" value="Genomic_DNA"/>
</dbReference>
<dbReference type="InterPro" id="IPR010397">
    <property type="entry name" value="DUF996"/>
</dbReference>
<evidence type="ECO:0008006" key="4">
    <source>
        <dbReference type="Google" id="ProtNLM"/>
    </source>
</evidence>
<name>A0A2Z2MID8_THEGO</name>
<keyword evidence="3" id="KW-1185">Reference proteome</keyword>